<reference evidence="2 3" key="1">
    <citation type="submission" date="2020-09" db="EMBL/GenBank/DDBJ databases">
        <title>De no assembly of potato wild relative species, Solanum commersonii.</title>
        <authorList>
            <person name="Cho K."/>
        </authorList>
    </citation>
    <scope>NUCLEOTIDE SEQUENCE [LARGE SCALE GENOMIC DNA]</scope>
    <source>
        <strain evidence="2">LZ3.2</strain>
        <tissue evidence="2">Leaf</tissue>
    </source>
</reference>
<dbReference type="AlphaFoldDB" id="A0A9J5WCW3"/>
<comment type="caution">
    <text evidence="2">The sequence shown here is derived from an EMBL/GenBank/DDBJ whole genome shotgun (WGS) entry which is preliminary data.</text>
</comment>
<feature type="compositionally biased region" description="Basic residues" evidence="1">
    <location>
        <begin position="1"/>
        <end position="11"/>
    </location>
</feature>
<feature type="compositionally biased region" description="Basic and acidic residues" evidence="1">
    <location>
        <begin position="312"/>
        <end position="324"/>
    </location>
</feature>
<evidence type="ECO:0000313" key="3">
    <source>
        <dbReference type="Proteomes" id="UP000824120"/>
    </source>
</evidence>
<feature type="region of interest" description="Disordered" evidence="1">
    <location>
        <begin position="562"/>
        <end position="595"/>
    </location>
</feature>
<proteinExistence type="predicted"/>
<evidence type="ECO:0000313" key="2">
    <source>
        <dbReference type="EMBL" id="KAG5573159.1"/>
    </source>
</evidence>
<dbReference type="Proteomes" id="UP000824120">
    <property type="component" value="Chromosome 12"/>
</dbReference>
<feature type="compositionally biased region" description="Basic and acidic residues" evidence="1">
    <location>
        <begin position="243"/>
        <end position="258"/>
    </location>
</feature>
<feature type="region of interest" description="Disordered" evidence="1">
    <location>
        <begin position="1"/>
        <end position="328"/>
    </location>
</feature>
<organism evidence="2 3">
    <name type="scientific">Solanum commersonii</name>
    <name type="common">Commerson's wild potato</name>
    <name type="synonym">Commerson's nightshade</name>
    <dbReference type="NCBI Taxonomy" id="4109"/>
    <lineage>
        <taxon>Eukaryota</taxon>
        <taxon>Viridiplantae</taxon>
        <taxon>Streptophyta</taxon>
        <taxon>Embryophyta</taxon>
        <taxon>Tracheophyta</taxon>
        <taxon>Spermatophyta</taxon>
        <taxon>Magnoliopsida</taxon>
        <taxon>eudicotyledons</taxon>
        <taxon>Gunneridae</taxon>
        <taxon>Pentapetalae</taxon>
        <taxon>asterids</taxon>
        <taxon>lamiids</taxon>
        <taxon>Solanales</taxon>
        <taxon>Solanaceae</taxon>
        <taxon>Solanoideae</taxon>
        <taxon>Solaneae</taxon>
        <taxon>Solanum</taxon>
    </lineage>
</organism>
<name>A0A9J5WCW3_SOLCO</name>
<feature type="compositionally biased region" description="Basic and acidic residues" evidence="1">
    <location>
        <begin position="586"/>
        <end position="595"/>
    </location>
</feature>
<sequence length="595" mass="64811">MAPKKREKKKSPAIVNRTTSLRMKAEPGPPHSPETNTSDSGGGASSSMDSVKRENVESPAIVTESSTGKRRKVKLETSTDQIGSVSSSKKRENVESAAIVTRSSTRQLRTVKLEPSSSGEIGPVDSKSAIVTQSSTRQLRTVKSEPSSPGQIGSVDSKNTIVTGSSTRQLRTVKLEPSFSGQIGPVDSKTQSSTGQLRTVKSEPSSPGQIGSVDSKNAIVTGSSTGKLRKVKLEPSDQIESINPKKRENMDTKRKVKEEDDSSSKLTISEVRANVQPTSGVLTRHGKAKMDSESSLSEGKTLTSSSTRRGKAKIESETPKKEGNGKGTIKTKIFQDALSNRFYRRILEGYEVGQTDPTKINVLDAINFAIPVWTTNVQQETIANWFRHCKIRSGDAISENLNEPTCETKMDVNNLLDYPGESDTCSEVQNLEEIVNTIGKSNVDDEVEGILYLWNQLRKRVNMESYTIVTRSAKKGKTKLGPSANTRSSKKKANIKPILTGNQIRSRNFKIAKLTISTPPSSAPRMMQSSGVLTRGMIYRAEGKTKEIDNILQTIFKVGSTSSSVASRKKGTKVENSVIKTRRSKAKLDSDPQIS</sequence>
<gene>
    <name evidence="2" type="ORF">H5410_062925</name>
</gene>
<feature type="compositionally biased region" description="Polar residues" evidence="1">
    <location>
        <begin position="293"/>
        <end position="307"/>
    </location>
</feature>
<accession>A0A9J5WCW3</accession>
<evidence type="ECO:0000256" key="1">
    <source>
        <dbReference type="SAM" id="MobiDB-lite"/>
    </source>
</evidence>
<feature type="compositionally biased region" description="Polar residues" evidence="1">
    <location>
        <begin position="76"/>
        <end position="87"/>
    </location>
</feature>
<dbReference type="EMBL" id="JACXVP010000012">
    <property type="protein sequence ID" value="KAG5573159.1"/>
    <property type="molecule type" value="Genomic_DNA"/>
</dbReference>
<dbReference type="OrthoDB" id="1662611at2759"/>
<feature type="compositionally biased region" description="Polar residues" evidence="1">
    <location>
        <begin position="129"/>
        <end position="170"/>
    </location>
</feature>
<feature type="compositionally biased region" description="Polar residues" evidence="1">
    <location>
        <begin position="188"/>
        <end position="226"/>
    </location>
</feature>
<protein>
    <submittedName>
        <fullName evidence="2">Uncharacterized protein</fullName>
    </submittedName>
</protein>
<keyword evidence="3" id="KW-1185">Reference proteome</keyword>